<name>A0A0F0KSM6_9MICO</name>
<evidence type="ECO:0000313" key="2">
    <source>
        <dbReference type="EMBL" id="KJL23489.1"/>
    </source>
</evidence>
<dbReference type="Proteomes" id="UP000033725">
    <property type="component" value="Unassembled WGS sequence"/>
</dbReference>
<evidence type="ECO:0000259" key="1">
    <source>
        <dbReference type="PROSITE" id="PS50943"/>
    </source>
</evidence>
<feature type="domain" description="HTH cro/C1-type" evidence="1">
    <location>
        <begin position="36"/>
        <end position="91"/>
    </location>
</feature>
<sequence length="141" mass="15820">MRPGCNLFNAKLGELRKNRTMTPRAAQTTNDLGPYLKSARRSVGLTLRDVEAKTDITNGYLSQIENQLIAKPSPNVLFQLAELYGVEYSDLLVRAGHRVPTAVSGQRAELLNGIPLRALEDLTETEKNDLMDYLKYLKSKR</sequence>
<dbReference type="CDD" id="cd00093">
    <property type="entry name" value="HTH_XRE"/>
    <property type="match status" value="1"/>
</dbReference>
<reference evidence="2 3" key="1">
    <citation type="submission" date="2015-02" db="EMBL/GenBank/DDBJ databases">
        <title>Draft genome sequences of ten Microbacterium spp. with emphasis on heavy metal contaminated environments.</title>
        <authorList>
            <person name="Corretto E."/>
        </authorList>
    </citation>
    <scope>NUCLEOTIDE SEQUENCE [LARGE SCALE GENOMIC DNA]</scope>
    <source>
        <strain evidence="2 3">BEL163</strain>
    </source>
</reference>
<accession>A0A0F0KSM6</accession>
<dbReference type="SMART" id="SM00530">
    <property type="entry name" value="HTH_XRE"/>
    <property type="match status" value="1"/>
</dbReference>
<dbReference type="GO" id="GO:0003677">
    <property type="term" value="F:DNA binding"/>
    <property type="evidence" value="ECO:0007669"/>
    <property type="project" value="InterPro"/>
</dbReference>
<dbReference type="InterPro" id="IPR001387">
    <property type="entry name" value="Cro/C1-type_HTH"/>
</dbReference>
<dbReference type="PATRIC" id="fig|82380.10.peg.1583"/>
<organism evidence="2 3">
    <name type="scientific">Microbacterium oxydans</name>
    <dbReference type="NCBI Taxonomy" id="82380"/>
    <lineage>
        <taxon>Bacteria</taxon>
        <taxon>Bacillati</taxon>
        <taxon>Actinomycetota</taxon>
        <taxon>Actinomycetes</taxon>
        <taxon>Micrococcales</taxon>
        <taxon>Microbacteriaceae</taxon>
        <taxon>Microbacterium</taxon>
    </lineage>
</organism>
<protein>
    <submittedName>
        <fullName evidence="2">Helix-turn-helix domain protein</fullName>
    </submittedName>
</protein>
<dbReference type="PROSITE" id="PS50943">
    <property type="entry name" value="HTH_CROC1"/>
    <property type="match status" value="1"/>
</dbReference>
<dbReference type="EMBL" id="JYIV01000023">
    <property type="protein sequence ID" value="KJL23489.1"/>
    <property type="molecule type" value="Genomic_DNA"/>
</dbReference>
<dbReference type="AlphaFoldDB" id="A0A0F0KSM6"/>
<dbReference type="OrthoDB" id="4282897at2"/>
<comment type="caution">
    <text evidence="2">The sequence shown here is derived from an EMBL/GenBank/DDBJ whole genome shotgun (WGS) entry which is preliminary data.</text>
</comment>
<gene>
    <name evidence="2" type="ORF">RN51_01575</name>
</gene>
<proteinExistence type="predicted"/>
<evidence type="ECO:0000313" key="3">
    <source>
        <dbReference type="Proteomes" id="UP000033725"/>
    </source>
</evidence>
<dbReference type="Pfam" id="PF01381">
    <property type="entry name" value="HTH_3"/>
    <property type="match status" value="1"/>
</dbReference>
<dbReference type="Gene3D" id="1.10.260.40">
    <property type="entry name" value="lambda repressor-like DNA-binding domains"/>
    <property type="match status" value="1"/>
</dbReference>
<dbReference type="SUPFAM" id="SSF47413">
    <property type="entry name" value="lambda repressor-like DNA-binding domains"/>
    <property type="match status" value="1"/>
</dbReference>
<dbReference type="InterPro" id="IPR010982">
    <property type="entry name" value="Lambda_DNA-bd_dom_sf"/>
</dbReference>